<feature type="active site" description="Nucleophile" evidence="2 3">
    <location>
        <position position="162"/>
    </location>
</feature>
<dbReference type="EMBL" id="JADIMO010000039">
    <property type="protein sequence ID" value="MBO8444750.1"/>
    <property type="molecule type" value="Genomic_DNA"/>
</dbReference>
<evidence type="ECO:0000256" key="2">
    <source>
        <dbReference type="HAMAP-Rule" id="MF_00296"/>
    </source>
</evidence>
<feature type="active site" evidence="2 3">
    <location>
        <position position="346"/>
    </location>
</feature>
<proteinExistence type="inferred from homology"/>
<dbReference type="InterPro" id="IPR008220">
    <property type="entry name" value="HAT_MetX-like"/>
</dbReference>
<feature type="active site" evidence="2 3">
    <location>
        <position position="317"/>
    </location>
</feature>
<dbReference type="PANTHER" id="PTHR32268:SF11">
    <property type="entry name" value="HOMOSERINE O-ACETYLTRANSFERASE"/>
    <property type="match status" value="1"/>
</dbReference>
<reference evidence="5" key="1">
    <citation type="submission" date="2020-10" db="EMBL/GenBank/DDBJ databases">
        <authorList>
            <person name="Gilroy R."/>
        </authorList>
    </citation>
    <scope>NUCLEOTIDE SEQUENCE</scope>
    <source>
        <strain evidence="5">D5-748</strain>
    </source>
</reference>
<dbReference type="GO" id="GO:0004414">
    <property type="term" value="F:homoserine O-acetyltransferase activity"/>
    <property type="evidence" value="ECO:0007669"/>
    <property type="project" value="UniProtKB-UniRule"/>
</dbReference>
<dbReference type="AlphaFoldDB" id="A0A9D9H8E9"/>
<keyword evidence="1 2" id="KW-0808">Transferase</keyword>
<keyword evidence="2 5" id="KW-0012">Acyltransferase</keyword>
<dbReference type="SUPFAM" id="SSF53474">
    <property type="entry name" value="alpha/beta-Hydrolases"/>
    <property type="match status" value="1"/>
</dbReference>
<dbReference type="Pfam" id="PF00561">
    <property type="entry name" value="Abhydrolase_1"/>
    <property type="match status" value="1"/>
</dbReference>
<dbReference type="EC" id="2.3.1.31" evidence="2"/>
<dbReference type="GO" id="GO:0005737">
    <property type="term" value="C:cytoplasm"/>
    <property type="evidence" value="ECO:0007669"/>
    <property type="project" value="UniProtKB-SubCell"/>
</dbReference>
<evidence type="ECO:0000256" key="3">
    <source>
        <dbReference type="PIRSR" id="PIRSR000443-1"/>
    </source>
</evidence>
<evidence type="ECO:0000259" key="4">
    <source>
        <dbReference type="Pfam" id="PF00561"/>
    </source>
</evidence>
<comment type="similarity">
    <text evidence="2">Belongs to the AB hydrolase superfamily. MetX family.</text>
</comment>
<organism evidence="5 6">
    <name type="scientific">Candidatus Cryptobacteroides merdavium</name>
    <dbReference type="NCBI Taxonomy" id="2840769"/>
    <lineage>
        <taxon>Bacteria</taxon>
        <taxon>Pseudomonadati</taxon>
        <taxon>Bacteroidota</taxon>
        <taxon>Bacteroidia</taxon>
        <taxon>Bacteroidales</taxon>
        <taxon>Candidatus Cryptobacteroides</taxon>
    </lineage>
</organism>
<comment type="subcellular location">
    <subcellularLocation>
        <location evidence="2">Cytoplasm</location>
    </subcellularLocation>
</comment>
<dbReference type="HAMAP" id="MF_00296">
    <property type="entry name" value="MetX_acyltransf"/>
    <property type="match status" value="1"/>
</dbReference>
<sequence length="370" mass="40741">MIRYEYTCKEKFDFEAGGSVNGLRLVYHASGLRPAGGPAVEEDCAEGREGHAEGRKVVWICHALTANSDAEEWWPELVGPGKFFDTEKYIVVCVNMLGSAYGSSGPSSPMPSNLFPSGANAGSGRPYYFDFPLITVRDIVRANILVRKHLGIRSIDLLVGGSIGGFQALEWAVMEPDVIRQAVFIACGARATPWLTAHNESQRMALEADPSFRAAESLKGGEAGLRAARSMALISYRSYEGYNSTQEEQSEDTVFADRAGSYQRYQGKKLSDRFDAYSYYYLTRSVDSHNLGRGRGGVRAALASIRSRCIVVGIDSDCLFPVCEQKLIAESIPGAEYHEITSRFGHDGFLLEYEQLKRIIAPLLDDSQPE</sequence>
<feature type="binding site" evidence="2">
    <location>
        <position position="229"/>
    </location>
    <ligand>
        <name>substrate</name>
    </ligand>
</feature>
<evidence type="ECO:0000256" key="1">
    <source>
        <dbReference type="ARBA" id="ARBA00022679"/>
    </source>
</evidence>
<keyword evidence="2" id="KW-0963">Cytoplasm</keyword>
<comment type="caution">
    <text evidence="2">Lacks conserved residue(s) required for the propagation of feature annotation.</text>
</comment>
<comment type="caution">
    <text evidence="5">The sequence shown here is derived from an EMBL/GenBank/DDBJ whole genome shotgun (WGS) entry which is preliminary data.</text>
</comment>
<comment type="pathway">
    <text evidence="2">Amino-acid biosynthesis; L-methionine biosynthesis via de novo pathway; O-acetyl-L-homoserine from L-homoserine: step 1/1.</text>
</comment>
<evidence type="ECO:0000313" key="6">
    <source>
        <dbReference type="Proteomes" id="UP000823619"/>
    </source>
</evidence>
<evidence type="ECO:0000313" key="5">
    <source>
        <dbReference type="EMBL" id="MBO8444750.1"/>
    </source>
</evidence>
<feature type="binding site" evidence="2">
    <location>
        <position position="347"/>
    </location>
    <ligand>
        <name>substrate</name>
    </ligand>
</feature>
<protein>
    <recommendedName>
        <fullName evidence="2">Homoserine O-acetyltransferase</fullName>
        <shortName evidence="2">HAT</shortName>
        <ecNumber evidence="2">2.3.1.31</ecNumber>
    </recommendedName>
    <alternativeName>
        <fullName evidence="2">Homoserine transacetylase</fullName>
        <shortName evidence="2">HTA</shortName>
    </alternativeName>
</protein>
<feature type="domain" description="AB hydrolase-1" evidence="4">
    <location>
        <begin position="57"/>
        <end position="351"/>
    </location>
</feature>
<gene>
    <name evidence="5" type="primary">metX</name>
    <name evidence="2" type="synonym">metXA</name>
    <name evidence="5" type="ORF">IAC23_03515</name>
</gene>
<comment type="subunit">
    <text evidence="2">Homodimer.</text>
</comment>
<dbReference type="Proteomes" id="UP000823619">
    <property type="component" value="Unassembled WGS sequence"/>
</dbReference>
<keyword evidence="2" id="KW-0486">Methionine biosynthesis</keyword>
<name>A0A9D9H8E9_9BACT</name>
<dbReference type="PIRSF" id="PIRSF000443">
    <property type="entry name" value="Homoser_Ac_trans"/>
    <property type="match status" value="1"/>
</dbReference>
<dbReference type="GO" id="GO:0009086">
    <property type="term" value="P:methionine biosynthetic process"/>
    <property type="evidence" value="ECO:0007669"/>
    <property type="project" value="UniProtKB-UniRule"/>
</dbReference>
<accession>A0A9D9H8E9</accession>
<dbReference type="PANTHER" id="PTHR32268">
    <property type="entry name" value="HOMOSERINE O-ACETYLTRANSFERASE"/>
    <property type="match status" value="1"/>
</dbReference>
<dbReference type="InterPro" id="IPR029058">
    <property type="entry name" value="AB_hydrolase_fold"/>
</dbReference>
<dbReference type="NCBIfam" id="TIGR01392">
    <property type="entry name" value="homoserO_Ac_trn"/>
    <property type="match status" value="1"/>
</dbReference>
<comment type="catalytic activity">
    <reaction evidence="2">
        <text>L-homoserine + acetyl-CoA = O-acetyl-L-homoserine + CoA</text>
        <dbReference type="Rhea" id="RHEA:13701"/>
        <dbReference type="ChEBI" id="CHEBI:57287"/>
        <dbReference type="ChEBI" id="CHEBI:57288"/>
        <dbReference type="ChEBI" id="CHEBI:57476"/>
        <dbReference type="ChEBI" id="CHEBI:57716"/>
        <dbReference type="EC" id="2.3.1.31"/>
    </reaction>
</comment>
<reference evidence="5" key="2">
    <citation type="journal article" date="2021" name="PeerJ">
        <title>Extensive microbial diversity within the chicken gut microbiome revealed by metagenomics and culture.</title>
        <authorList>
            <person name="Gilroy R."/>
            <person name="Ravi A."/>
            <person name="Getino M."/>
            <person name="Pursley I."/>
            <person name="Horton D.L."/>
            <person name="Alikhan N.F."/>
            <person name="Baker D."/>
            <person name="Gharbi K."/>
            <person name="Hall N."/>
            <person name="Watson M."/>
            <person name="Adriaenssens E.M."/>
            <person name="Foster-Nyarko E."/>
            <person name="Jarju S."/>
            <person name="Secka A."/>
            <person name="Antonio M."/>
            <person name="Oren A."/>
            <person name="Chaudhuri R.R."/>
            <person name="La Ragione R."/>
            <person name="Hildebrand F."/>
            <person name="Pallen M.J."/>
        </authorList>
    </citation>
    <scope>NUCLEOTIDE SEQUENCE</scope>
    <source>
        <strain evidence="5">D5-748</strain>
    </source>
</reference>
<dbReference type="GO" id="GO:0009092">
    <property type="term" value="P:homoserine metabolic process"/>
    <property type="evidence" value="ECO:0007669"/>
    <property type="project" value="TreeGrafter"/>
</dbReference>
<comment type="function">
    <text evidence="2">Transfers an acetyl group from acetyl-CoA to L-homoserine, forming acetyl-L-homoserine.</text>
</comment>
<dbReference type="Gene3D" id="3.40.50.1820">
    <property type="entry name" value="alpha/beta hydrolase"/>
    <property type="match status" value="1"/>
</dbReference>
<keyword evidence="2" id="KW-0028">Amino-acid biosynthesis</keyword>
<dbReference type="InterPro" id="IPR000073">
    <property type="entry name" value="AB_hydrolase_1"/>
</dbReference>